<dbReference type="Proteomes" id="UP000235220">
    <property type="component" value="Chromosome 1"/>
</dbReference>
<evidence type="ECO:0000313" key="2">
    <source>
        <dbReference type="Proteomes" id="UP000235220"/>
    </source>
</evidence>
<dbReference type="RefSeq" id="XP_018823019.2">
    <property type="nucleotide sequence ID" value="XM_018967474.2"/>
</dbReference>
<dbReference type="RefSeq" id="XP_035549357.1">
    <property type="nucleotide sequence ID" value="XM_035693464.1"/>
</dbReference>
<evidence type="ECO:0000313" key="5">
    <source>
        <dbReference type="RefSeq" id="XP_035549357.1"/>
    </source>
</evidence>
<feature type="region of interest" description="Disordered" evidence="1">
    <location>
        <begin position="1"/>
        <end position="33"/>
    </location>
</feature>
<dbReference type="PANTHER" id="PTHR33264">
    <property type="entry name" value="EXPRESSED PROTEIN"/>
    <property type="match status" value="1"/>
</dbReference>
<dbReference type="Gramene" id="Jr01_04510_p1">
    <property type="protein sequence ID" value="cds.Jr01_04510_p1"/>
    <property type="gene ID" value="Jr01_04510"/>
</dbReference>
<sequence length="175" mass="19404">MDDENPPPVSRKNGTHEAPRAGPTRKGRYTTDDDGDQIKCSGKHCRACTAGLVADCVALCCCPFAVVEFLALALVKVPWMVGRRCLGLGRKKGQRPEMKRKCRRSEGDCVVERDGNVRKRREVEGMPEIASGFDEEERMDSGSARFEAERVWLELYQVGHLGFGRVSFTGIQISG</sequence>
<dbReference type="PANTHER" id="PTHR33264:SF6">
    <property type="entry name" value="OS01G0638800 PROTEIN"/>
    <property type="match status" value="1"/>
</dbReference>
<evidence type="ECO:0000313" key="4">
    <source>
        <dbReference type="RefSeq" id="XP_018823019.2"/>
    </source>
</evidence>
<evidence type="ECO:0000256" key="1">
    <source>
        <dbReference type="SAM" id="MobiDB-lite"/>
    </source>
</evidence>
<accession>A0A2I4EUD8</accession>
<gene>
    <name evidence="3 4 5" type="primary">LOC108992819</name>
</gene>
<dbReference type="GeneID" id="108992819"/>
<dbReference type="RefSeq" id="XP_018823018.2">
    <property type="nucleotide sequence ID" value="XM_018967473.2"/>
</dbReference>
<proteinExistence type="predicted"/>
<dbReference type="AlphaFoldDB" id="A0A2I4EUD8"/>
<evidence type="ECO:0000313" key="3">
    <source>
        <dbReference type="RefSeq" id="XP_018823018.2"/>
    </source>
</evidence>
<dbReference type="KEGG" id="jre:108992819"/>
<keyword evidence="2" id="KW-1185">Reference proteome</keyword>
<dbReference type="OrthoDB" id="689054at2759"/>
<organism evidence="2 3">
    <name type="scientific">Juglans regia</name>
    <name type="common">English walnut</name>
    <dbReference type="NCBI Taxonomy" id="51240"/>
    <lineage>
        <taxon>Eukaryota</taxon>
        <taxon>Viridiplantae</taxon>
        <taxon>Streptophyta</taxon>
        <taxon>Embryophyta</taxon>
        <taxon>Tracheophyta</taxon>
        <taxon>Spermatophyta</taxon>
        <taxon>Magnoliopsida</taxon>
        <taxon>eudicotyledons</taxon>
        <taxon>Gunneridae</taxon>
        <taxon>Pentapetalae</taxon>
        <taxon>rosids</taxon>
        <taxon>fabids</taxon>
        <taxon>Fagales</taxon>
        <taxon>Juglandaceae</taxon>
        <taxon>Juglans</taxon>
    </lineage>
</organism>
<reference evidence="3 4" key="1">
    <citation type="submission" date="2025-04" db="UniProtKB">
        <authorList>
            <consortium name="RefSeq"/>
        </authorList>
    </citation>
    <scope>IDENTIFICATION</scope>
    <source>
        <tissue evidence="3 4">Leaves</tissue>
    </source>
</reference>
<name>A0A2I4EUD8_JUGRE</name>
<dbReference type="STRING" id="51240.A0A2I4EUD8"/>
<protein>
    <submittedName>
        <fullName evidence="3 4">Uncharacterized protein LOC108992819</fullName>
    </submittedName>
</protein>